<reference evidence="2 3" key="1">
    <citation type="submission" date="2018-03" db="EMBL/GenBank/DDBJ databases">
        <authorList>
            <person name="Guldener U."/>
        </authorList>
    </citation>
    <scope>NUCLEOTIDE SEQUENCE [LARGE SCALE GENOMIC DNA]</scope>
    <source>
        <strain evidence="2 3">DAOM196992</strain>
    </source>
</reference>
<keyword evidence="3" id="KW-1185">Reference proteome</keyword>
<dbReference type="EMBL" id="OOIP01000001">
    <property type="protein sequence ID" value="SPO34892.1"/>
    <property type="molecule type" value="Genomic_DNA"/>
</dbReference>
<evidence type="ECO:0000313" key="3">
    <source>
        <dbReference type="Proteomes" id="UP000323386"/>
    </source>
</evidence>
<dbReference type="Proteomes" id="UP000323386">
    <property type="component" value="Unassembled WGS sequence"/>
</dbReference>
<evidence type="ECO:0000256" key="1">
    <source>
        <dbReference type="SAM" id="SignalP"/>
    </source>
</evidence>
<protein>
    <submittedName>
        <fullName evidence="2">Uncharacterized protein</fullName>
    </submittedName>
</protein>
<gene>
    <name evidence="2" type="ORF">PSFLO_00363</name>
</gene>
<name>A0A5C3ES38_9BASI</name>
<feature type="chain" id="PRO_5022817664" evidence="1">
    <location>
        <begin position="23"/>
        <end position="221"/>
    </location>
</feature>
<dbReference type="AlphaFoldDB" id="A0A5C3ES38"/>
<organism evidence="2 3">
    <name type="scientific">Pseudozyma flocculosa</name>
    <dbReference type="NCBI Taxonomy" id="84751"/>
    <lineage>
        <taxon>Eukaryota</taxon>
        <taxon>Fungi</taxon>
        <taxon>Dikarya</taxon>
        <taxon>Basidiomycota</taxon>
        <taxon>Ustilaginomycotina</taxon>
        <taxon>Ustilaginomycetes</taxon>
        <taxon>Ustilaginales</taxon>
        <taxon>Ustilaginaceae</taxon>
        <taxon>Pseudozyma</taxon>
    </lineage>
</organism>
<sequence length="221" mass="24364">MRLPIIAPVAGIFCLFAVQVTAQAWGLGSSSSSRATSNVGRLLEGLEHLDSAPEWSEGMSQKAFAKALRKQEKVQERAGRTVQAAFNGFRQAGVIDVHDYAELSQARDEINLAKWHFLQGGQKFRMSDHGDDWEQVMAASDDSVRAIEALARARNVLDEIAAKRDLLARFSENDSGRFSQNELATIRAVHDKLDSLLDGMETDYAGAFEDQVRLNDAIQGL</sequence>
<keyword evidence="1" id="KW-0732">Signal</keyword>
<evidence type="ECO:0000313" key="2">
    <source>
        <dbReference type="EMBL" id="SPO34892.1"/>
    </source>
</evidence>
<accession>A0A5C3ES38</accession>
<feature type="signal peptide" evidence="1">
    <location>
        <begin position="1"/>
        <end position="22"/>
    </location>
</feature>
<proteinExistence type="predicted"/>